<dbReference type="SUPFAM" id="SSF56176">
    <property type="entry name" value="FAD-binding/transporter-associated domain-like"/>
    <property type="match status" value="1"/>
</dbReference>
<dbReference type="GO" id="GO:0071949">
    <property type="term" value="F:FAD binding"/>
    <property type="evidence" value="ECO:0007669"/>
    <property type="project" value="InterPro"/>
</dbReference>
<keyword evidence="5" id="KW-0560">Oxidoreductase</keyword>
<evidence type="ECO:0000256" key="4">
    <source>
        <dbReference type="ARBA" id="ARBA00022827"/>
    </source>
</evidence>
<evidence type="ECO:0000256" key="2">
    <source>
        <dbReference type="ARBA" id="ARBA00013136"/>
    </source>
</evidence>
<keyword evidence="4" id="KW-0274">FAD</keyword>
<protein>
    <recommendedName>
        <fullName evidence="2">D-arabinono-1,4-lactone oxidase</fullName>
        <ecNumber evidence="2">1.1.3.37</ecNumber>
    </recommendedName>
    <alternativeName>
        <fullName evidence="6">L-galactono-gamma-lactone oxidase</fullName>
    </alternativeName>
</protein>
<dbReference type="Gene3D" id="3.30.70.2520">
    <property type="match status" value="1"/>
</dbReference>
<evidence type="ECO:0000256" key="6">
    <source>
        <dbReference type="ARBA" id="ARBA00033418"/>
    </source>
</evidence>
<dbReference type="InterPro" id="IPR016164">
    <property type="entry name" value="FAD-linked_Oxase-like_C"/>
</dbReference>
<organism evidence="9 10">
    <name type="scientific">Linnemannia gamsii</name>
    <dbReference type="NCBI Taxonomy" id="64522"/>
    <lineage>
        <taxon>Eukaryota</taxon>
        <taxon>Fungi</taxon>
        <taxon>Fungi incertae sedis</taxon>
        <taxon>Mucoromycota</taxon>
        <taxon>Mortierellomycotina</taxon>
        <taxon>Mortierellomycetes</taxon>
        <taxon>Mortierellales</taxon>
        <taxon>Mortierellaceae</taxon>
        <taxon>Linnemannia</taxon>
    </lineage>
</organism>
<comment type="pathway">
    <text evidence="1">Cofactor biosynthesis; D-erythroascorbate biosynthesis; dehydro-D-arabinono-1,4-lactone from D-arabinose: step 2/2.</text>
</comment>
<dbReference type="InterPro" id="IPR010031">
    <property type="entry name" value="FAD_lactone_oxidase-like"/>
</dbReference>
<dbReference type="Gene3D" id="3.30.43.10">
    <property type="entry name" value="Uridine Diphospho-n-acetylenolpyruvylglucosamine Reductase, domain 2"/>
    <property type="match status" value="1"/>
</dbReference>
<evidence type="ECO:0000313" key="10">
    <source>
        <dbReference type="Proteomes" id="UP000823405"/>
    </source>
</evidence>
<dbReference type="GO" id="GO:0003885">
    <property type="term" value="F:D-arabinono-1,4-lactone oxidase activity"/>
    <property type="evidence" value="ECO:0007669"/>
    <property type="project" value="UniProtKB-EC"/>
</dbReference>
<dbReference type="InterPro" id="IPR036318">
    <property type="entry name" value="FAD-bd_PCMH-like_sf"/>
</dbReference>
<dbReference type="InterPro" id="IPR016167">
    <property type="entry name" value="FAD-bd_PCMH_sub1"/>
</dbReference>
<evidence type="ECO:0000256" key="7">
    <source>
        <dbReference type="SAM" id="MobiDB-lite"/>
    </source>
</evidence>
<evidence type="ECO:0000256" key="3">
    <source>
        <dbReference type="ARBA" id="ARBA00022630"/>
    </source>
</evidence>
<comment type="caution">
    <text evidence="9">The sequence shown here is derived from an EMBL/GenBank/DDBJ whole genome shotgun (WGS) entry which is preliminary data.</text>
</comment>
<evidence type="ECO:0000256" key="1">
    <source>
        <dbReference type="ARBA" id="ARBA00005083"/>
    </source>
</evidence>
<dbReference type="InterPro" id="IPR007173">
    <property type="entry name" value="ALO_C"/>
</dbReference>
<feature type="domain" description="FAD-binding PCMH-type" evidence="8">
    <location>
        <begin position="75"/>
        <end position="252"/>
    </location>
</feature>
<evidence type="ECO:0000313" key="9">
    <source>
        <dbReference type="EMBL" id="KAG0312701.1"/>
    </source>
</evidence>
<gene>
    <name evidence="9" type="ORF">BGZ97_010937</name>
</gene>
<sequence length="550" mass="61771">MQFKIKRSKLLGGTAKSPGSCDADKDPATGQTPPNDKSAKPSDAPTHGNPKTISPTTKVGKVPKPRKWTNWAGNQTCRPSKILRPTTLQDITDIVRSAKEERKTIRCVAGAHTWSSSSVVEDNGLIVFVNKMIKIFSPVYVEDRGWTVEVETGVTVRALDDYLRKHDPPLAMPANIVLDTACHGGLLALGSHGAATHSRTLSDLACEVKIVDASGTLNTFSRDKDPVEFSAASCNLGLLGVIYSYTLLIEPMFNVVMSDSYPLLLDFFDCPEQGGARLKEMVLQNDQTQILYWPFNTNSKTKRDTTEGRYAKDELWIKQWKRTDKPESVTTAWKLYRSVRQHIESSFGRSTFKLMVAYSKSVLVTGRLFHKILRQPGEMVLAAPDAIHYMSNLEVATVVGLECVFKVDEGFEKPCKAWRFAVDKIHGYAARGEYPVNMTIDMRFIKSSDQIMSYVYDEDPEAIFCTIEIVSVAGTKDFGDFSAKVAQHWISEYNARVHWAKLWEHIPNIVPYLRKQARPQLDQFESIRKKYDPEGLFMNKTFAGILGHKE</sequence>
<dbReference type="Pfam" id="PF04030">
    <property type="entry name" value="ALO"/>
    <property type="match status" value="1"/>
</dbReference>
<keyword evidence="10" id="KW-1185">Reference proteome</keyword>
<dbReference type="Proteomes" id="UP000823405">
    <property type="component" value="Unassembled WGS sequence"/>
</dbReference>
<dbReference type="GO" id="GO:0016020">
    <property type="term" value="C:membrane"/>
    <property type="evidence" value="ECO:0007669"/>
    <property type="project" value="InterPro"/>
</dbReference>
<reference evidence="9" key="1">
    <citation type="journal article" date="2020" name="Fungal Divers.">
        <title>Resolving the Mortierellaceae phylogeny through synthesis of multi-gene phylogenetics and phylogenomics.</title>
        <authorList>
            <person name="Vandepol N."/>
            <person name="Liber J."/>
            <person name="Desiro A."/>
            <person name="Na H."/>
            <person name="Kennedy M."/>
            <person name="Barry K."/>
            <person name="Grigoriev I.V."/>
            <person name="Miller A.N."/>
            <person name="O'Donnell K."/>
            <person name="Stajich J.E."/>
            <person name="Bonito G."/>
        </authorList>
    </citation>
    <scope>NUCLEOTIDE SEQUENCE</scope>
    <source>
        <strain evidence="9">NVP60</strain>
    </source>
</reference>
<accession>A0A9P6UND5</accession>
<dbReference type="InterPro" id="IPR016166">
    <property type="entry name" value="FAD-bd_PCMH"/>
</dbReference>
<keyword evidence="3" id="KW-0285">Flavoprotein</keyword>
<name>A0A9P6UND5_9FUNG</name>
<dbReference type="AlphaFoldDB" id="A0A9P6UND5"/>
<dbReference type="EMBL" id="JAAAIN010000590">
    <property type="protein sequence ID" value="KAG0312701.1"/>
    <property type="molecule type" value="Genomic_DNA"/>
</dbReference>
<dbReference type="PROSITE" id="PS51387">
    <property type="entry name" value="FAD_PCMH"/>
    <property type="match status" value="1"/>
</dbReference>
<dbReference type="PANTHER" id="PTHR43762">
    <property type="entry name" value="L-GULONOLACTONE OXIDASE"/>
    <property type="match status" value="1"/>
</dbReference>
<proteinExistence type="predicted"/>
<dbReference type="Pfam" id="PF01565">
    <property type="entry name" value="FAD_binding_4"/>
    <property type="match status" value="1"/>
</dbReference>
<dbReference type="Gene3D" id="3.30.465.10">
    <property type="match status" value="1"/>
</dbReference>
<dbReference type="SUPFAM" id="SSF55103">
    <property type="entry name" value="FAD-linked oxidases, C-terminal domain"/>
    <property type="match status" value="1"/>
</dbReference>
<dbReference type="EC" id="1.1.3.37" evidence="2"/>
<evidence type="ECO:0000259" key="8">
    <source>
        <dbReference type="PROSITE" id="PS51387"/>
    </source>
</evidence>
<dbReference type="OrthoDB" id="610608at2759"/>
<feature type="region of interest" description="Disordered" evidence="7">
    <location>
        <begin position="1"/>
        <end position="76"/>
    </location>
</feature>
<evidence type="ECO:0000256" key="5">
    <source>
        <dbReference type="ARBA" id="ARBA00023002"/>
    </source>
</evidence>
<dbReference type="InterPro" id="IPR006094">
    <property type="entry name" value="Oxid_FAD_bind_N"/>
</dbReference>
<dbReference type="InterPro" id="IPR016169">
    <property type="entry name" value="FAD-bd_PCMH_sub2"/>
</dbReference>
<dbReference type="PANTHER" id="PTHR43762:SF1">
    <property type="entry name" value="D-ARABINONO-1,4-LACTONE OXIDASE"/>
    <property type="match status" value="1"/>
</dbReference>